<reference evidence="5" key="1">
    <citation type="submission" date="2018-03" db="EMBL/GenBank/DDBJ databases">
        <title>A comparative analysis of the Nautiliaceae.</title>
        <authorList>
            <person name="Grosche A."/>
            <person name="Smedile F."/>
            <person name="Vetriani C."/>
        </authorList>
    </citation>
    <scope>NUCLEOTIDE SEQUENCE [LARGE SCALE GENOMIC DNA]</scope>
    <source>
        <strain evidence="5">TB6</strain>
    </source>
</reference>
<dbReference type="RefSeq" id="WP_123353253.1">
    <property type="nucleotide sequence ID" value="NZ_CP027432.2"/>
</dbReference>
<evidence type="ECO:0000313" key="2">
    <source>
        <dbReference type="EMBL" id="QCI27524.1"/>
    </source>
</evidence>
<keyword evidence="5" id="KW-1185">Reference proteome</keyword>
<reference evidence="3 4" key="2">
    <citation type="submission" date="2018-11" db="EMBL/GenBank/DDBJ databases">
        <title>Genomic Encyclopedia of Type Strains, Phase IV (KMG-IV): sequencing the most valuable type-strain genomes for metagenomic binning, comparative biology and taxonomic classification.</title>
        <authorList>
            <person name="Goeker M."/>
        </authorList>
    </citation>
    <scope>NUCLEOTIDE SEQUENCE [LARGE SCALE GENOMIC DNA]</scope>
    <source>
        <strain evidence="3 4">DSM 27783</strain>
    </source>
</reference>
<dbReference type="NCBIfam" id="TIGR04219">
    <property type="entry name" value="OMP_w_GlyGly"/>
    <property type="match status" value="1"/>
</dbReference>
<organism evidence="3 4">
    <name type="scientific">Caminibacter pacificus</name>
    <dbReference type="NCBI Taxonomy" id="1424653"/>
    <lineage>
        <taxon>Bacteria</taxon>
        <taxon>Pseudomonadati</taxon>
        <taxon>Campylobacterota</taxon>
        <taxon>Epsilonproteobacteria</taxon>
        <taxon>Nautiliales</taxon>
        <taxon>Nautiliaceae</taxon>
        <taxon>Caminibacter</taxon>
    </lineage>
</organism>
<dbReference type="Proteomes" id="UP000298805">
    <property type="component" value="Chromosome"/>
</dbReference>
<dbReference type="AlphaFoldDB" id="A0AAJ4RBG2"/>
<reference evidence="2" key="3">
    <citation type="submission" date="2019-06" db="EMBL/GenBank/DDBJ databases">
        <title>A comparative analysis of the Nautiliaceae.</title>
        <authorList>
            <person name="Grosche A."/>
            <person name="Smedile F."/>
            <person name="Vetriani C."/>
        </authorList>
    </citation>
    <scope>NUCLEOTIDE SEQUENCE</scope>
    <source>
        <strain evidence="2">TB6</strain>
    </source>
</reference>
<sequence>MKKISIAALLITGIASFASADLFSVSAGAGYEQQKISGYAKNGDTINYFGSVSSYGGTVGYLGLKDENNPYVWVKLIHPIPLLPNIKLQYTRYDSTGHSNYIAGNVKIGKVYINGAIINADTSQKINSYDVTLFYEFKPVFADFEFGAGVDIWQGHTKIYGTEQNTGVTKYWVDNDWTVILPYVYGNVETMQFFGFSALGYVKWAKAGDNHHYEYLGALKYTIDVPGPINPFVKLGYKYKEVYGTDGDTTTKLQYKGAFLELGAKF</sequence>
<feature type="chain" id="PRO_5042505341" evidence="1">
    <location>
        <begin position="21"/>
        <end position="266"/>
    </location>
</feature>
<dbReference type="EMBL" id="RJVK01000005">
    <property type="protein sequence ID" value="ROR38963.1"/>
    <property type="molecule type" value="Genomic_DNA"/>
</dbReference>
<evidence type="ECO:0000256" key="1">
    <source>
        <dbReference type="SAM" id="SignalP"/>
    </source>
</evidence>
<keyword evidence="1" id="KW-0732">Signal</keyword>
<name>A0AAJ4RBG2_9BACT</name>
<dbReference type="InterPro" id="IPR026387">
    <property type="entry name" value="OMP_w_GlyGly"/>
</dbReference>
<dbReference type="Proteomes" id="UP000272781">
    <property type="component" value="Unassembled WGS sequence"/>
</dbReference>
<feature type="signal peptide" evidence="1">
    <location>
        <begin position="1"/>
        <end position="20"/>
    </location>
</feature>
<dbReference type="EMBL" id="CP027432">
    <property type="protein sequence ID" value="QCI27524.1"/>
    <property type="molecule type" value="Genomic_DNA"/>
</dbReference>
<gene>
    <name evidence="2" type="ORF">C6V80_00645</name>
    <name evidence="3" type="ORF">EDC58_1882</name>
</gene>
<protein>
    <submittedName>
        <fullName evidence="3">Outer membrane protein</fullName>
    </submittedName>
    <submittedName>
        <fullName evidence="2">TIGR04219 family outer membrane beta-barrel protein</fullName>
    </submittedName>
</protein>
<proteinExistence type="predicted"/>
<accession>A0AAJ4RBG2</accession>
<evidence type="ECO:0000313" key="3">
    <source>
        <dbReference type="EMBL" id="ROR38963.1"/>
    </source>
</evidence>
<evidence type="ECO:0000313" key="4">
    <source>
        <dbReference type="Proteomes" id="UP000272781"/>
    </source>
</evidence>
<evidence type="ECO:0000313" key="5">
    <source>
        <dbReference type="Proteomes" id="UP000298805"/>
    </source>
</evidence>